<accession>A0ABC9NFS3</accession>
<comment type="caution">
    <text evidence="2">The sequence shown here is derived from an EMBL/GenBank/DDBJ whole genome shotgun (WGS) entry which is preliminary data.</text>
</comment>
<keyword evidence="1" id="KW-0472">Membrane</keyword>
<evidence type="ECO:0000313" key="2">
    <source>
        <dbReference type="EMBL" id="EDO55612.1"/>
    </source>
</evidence>
<gene>
    <name evidence="2" type="ORF">BACUNI_00644</name>
</gene>
<evidence type="ECO:0000256" key="1">
    <source>
        <dbReference type="SAM" id="Phobius"/>
    </source>
</evidence>
<dbReference type="EMBL" id="AAYH02000036">
    <property type="protein sequence ID" value="EDO55612.1"/>
    <property type="molecule type" value="Genomic_DNA"/>
</dbReference>
<name>A0ABC9NFS3_BACUC</name>
<protein>
    <recommendedName>
        <fullName evidence="4">Transposase</fullName>
    </recommendedName>
</protein>
<keyword evidence="3" id="KW-1185">Reference proteome</keyword>
<proteinExistence type="predicted"/>
<sequence length="48" mass="5649">MFFIPLKISNYRESVSASIFDITQVISFLHFFLFSLCHIGRPIKRLQS</sequence>
<reference evidence="2" key="1">
    <citation type="submission" date="2007-06" db="EMBL/GenBank/DDBJ databases">
        <authorList>
            <person name="Fulton L."/>
            <person name="Clifton S."/>
            <person name="Fulton B."/>
            <person name="Xu J."/>
            <person name="Minx P."/>
            <person name="Pepin K.H."/>
            <person name="Johnson M."/>
            <person name="Thiruvilangam P."/>
            <person name="Bhonagiri V."/>
            <person name="Nash W.E."/>
            <person name="Mardis E.R."/>
            <person name="Wilson R.K."/>
        </authorList>
    </citation>
    <scope>NUCLEOTIDE SEQUENCE [LARGE SCALE GENOMIC DNA]</scope>
    <source>
        <strain evidence="2">ATCC 8492</strain>
    </source>
</reference>
<dbReference type="AlphaFoldDB" id="A0ABC9NFS3"/>
<reference evidence="2" key="2">
    <citation type="submission" date="2013-11" db="EMBL/GenBank/DDBJ databases">
        <title>Draft genome sequence of Bacteroides uniformis (ATCC 8492).</title>
        <authorList>
            <person name="Sudarsanam P."/>
            <person name="Ley R."/>
            <person name="Guruge J."/>
            <person name="Turnbaugh P.J."/>
            <person name="Mahowald M."/>
            <person name="Liep D."/>
            <person name="Gordon J."/>
        </authorList>
    </citation>
    <scope>NUCLEOTIDE SEQUENCE</scope>
    <source>
        <strain evidence="2">ATCC 8492</strain>
    </source>
</reference>
<keyword evidence="1" id="KW-0812">Transmembrane</keyword>
<evidence type="ECO:0008006" key="4">
    <source>
        <dbReference type="Google" id="ProtNLM"/>
    </source>
</evidence>
<evidence type="ECO:0000313" key="3">
    <source>
        <dbReference type="Proteomes" id="UP000004110"/>
    </source>
</evidence>
<keyword evidence="1" id="KW-1133">Transmembrane helix</keyword>
<organism evidence="2 3">
    <name type="scientific">Bacteroides uniformis (strain ATCC 8492 / DSM 6597 / CCUG 4942 / CIP 103695 / JCM 5828 / KCTC 5204 / NCTC 13054 / VPI 0061)</name>
    <dbReference type="NCBI Taxonomy" id="411479"/>
    <lineage>
        <taxon>Bacteria</taxon>
        <taxon>Pseudomonadati</taxon>
        <taxon>Bacteroidota</taxon>
        <taxon>Bacteroidia</taxon>
        <taxon>Bacteroidales</taxon>
        <taxon>Bacteroidaceae</taxon>
        <taxon>Bacteroides</taxon>
    </lineage>
</organism>
<feature type="transmembrane region" description="Helical" evidence="1">
    <location>
        <begin position="15"/>
        <end position="39"/>
    </location>
</feature>
<dbReference type="Proteomes" id="UP000004110">
    <property type="component" value="Unassembled WGS sequence"/>
</dbReference>